<dbReference type="Pfam" id="PF00174">
    <property type="entry name" value="Oxidored_molyb"/>
    <property type="match status" value="1"/>
</dbReference>
<dbReference type="SUPFAM" id="SSF81296">
    <property type="entry name" value="E set domains"/>
    <property type="match status" value="1"/>
</dbReference>
<dbReference type="InterPro" id="IPR014756">
    <property type="entry name" value="Ig_E-set"/>
</dbReference>
<dbReference type="Gene3D" id="3.90.420.10">
    <property type="entry name" value="Oxidoreductase, molybdopterin-binding domain"/>
    <property type="match status" value="1"/>
</dbReference>
<gene>
    <name evidence="3" type="ORF">Fcan01_19909</name>
</gene>
<feature type="signal peptide" evidence="1">
    <location>
        <begin position="1"/>
        <end position="21"/>
    </location>
</feature>
<protein>
    <submittedName>
        <fullName evidence="3">Putative sulfite oxidase, mitochondrial</fullName>
    </submittedName>
</protein>
<dbReference type="PANTHER" id="PTHR19372:SF7">
    <property type="entry name" value="SULFITE OXIDASE, MITOCHONDRIAL"/>
    <property type="match status" value="1"/>
</dbReference>
<evidence type="ECO:0000313" key="4">
    <source>
        <dbReference type="Proteomes" id="UP000198287"/>
    </source>
</evidence>
<dbReference type="OMA" id="MSHGYRI"/>
<dbReference type="GO" id="GO:0020037">
    <property type="term" value="F:heme binding"/>
    <property type="evidence" value="ECO:0007669"/>
    <property type="project" value="TreeGrafter"/>
</dbReference>
<feature type="chain" id="PRO_5012217688" evidence="1">
    <location>
        <begin position="22"/>
        <end position="386"/>
    </location>
</feature>
<dbReference type="GO" id="GO:0008482">
    <property type="term" value="F:sulfite oxidase activity"/>
    <property type="evidence" value="ECO:0007669"/>
    <property type="project" value="TreeGrafter"/>
</dbReference>
<dbReference type="SUPFAM" id="SSF56524">
    <property type="entry name" value="Oxidoreductase molybdopterin-binding domain"/>
    <property type="match status" value="1"/>
</dbReference>
<proteinExistence type="predicted"/>
<dbReference type="GO" id="GO:0006790">
    <property type="term" value="P:sulfur compound metabolic process"/>
    <property type="evidence" value="ECO:0007669"/>
    <property type="project" value="TreeGrafter"/>
</dbReference>
<dbReference type="InterPro" id="IPR036374">
    <property type="entry name" value="OxRdtase_Mopterin-bd_sf"/>
</dbReference>
<dbReference type="EMBL" id="LNIX01000018">
    <property type="protein sequence ID" value="OXA45086.1"/>
    <property type="molecule type" value="Genomic_DNA"/>
</dbReference>
<evidence type="ECO:0000313" key="3">
    <source>
        <dbReference type="EMBL" id="OXA45086.1"/>
    </source>
</evidence>
<name>A0A226DLJ7_FOLCA</name>
<keyword evidence="4" id="KW-1185">Reference proteome</keyword>
<keyword evidence="1" id="KW-0732">Signal</keyword>
<dbReference type="InterPro" id="IPR000572">
    <property type="entry name" value="OxRdtase_Mopterin-bd_dom"/>
</dbReference>
<dbReference type="PRINTS" id="PR00407">
    <property type="entry name" value="EUMOPTERIN"/>
</dbReference>
<organism evidence="3 4">
    <name type="scientific">Folsomia candida</name>
    <name type="common">Springtail</name>
    <dbReference type="NCBI Taxonomy" id="158441"/>
    <lineage>
        <taxon>Eukaryota</taxon>
        <taxon>Metazoa</taxon>
        <taxon>Ecdysozoa</taxon>
        <taxon>Arthropoda</taxon>
        <taxon>Hexapoda</taxon>
        <taxon>Collembola</taxon>
        <taxon>Entomobryomorpha</taxon>
        <taxon>Isotomoidea</taxon>
        <taxon>Isotomidae</taxon>
        <taxon>Proisotominae</taxon>
        <taxon>Folsomia</taxon>
    </lineage>
</organism>
<dbReference type="GO" id="GO:0005739">
    <property type="term" value="C:mitochondrion"/>
    <property type="evidence" value="ECO:0007669"/>
    <property type="project" value="TreeGrafter"/>
</dbReference>
<reference evidence="3 4" key="1">
    <citation type="submission" date="2015-12" db="EMBL/GenBank/DDBJ databases">
        <title>The genome of Folsomia candida.</title>
        <authorList>
            <person name="Faddeeva A."/>
            <person name="Derks M.F."/>
            <person name="Anvar Y."/>
            <person name="Smit S."/>
            <person name="Van Straalen N."/>
            <person name="Roelofs D."/>
        </authorList>
    </citation>
    <scope>NUCLEOTIDE SEQUENCE [LARGE SCALE GENOMIC DNA]</scope>
    <source>
        <strain evidence="3 4">VU population</strain>
        <tissue evidence="3">Whole body</tissue>
    </source>
</reference>
<accession>A0A226DLJ7</accession>
<dbReference type="Proteomes" id="UP000198287">
    <property type="component" value="Unassembled WGS sequence"/>
</dbReference>
<dbReference type="OrthoDB" id="10051395at2759"/>
<dbReference type="GO" id="GO:0043546">
    <property type="term" value="F:molybdopterin cofactor binding"/>
    <property type="evidence" value="ECO:0007669"/>
    <property type="project" value="TreeGrafter"/>
</dbReference>
<feature type="domain" description="Oxidoreductase molybdopterin-binding" evidence="2">
    <location>
        <begin position="128"/>
        <end position="291"/>
    </location>
</feature>
<sequence>MPYLKIVLLFISLARLRYCFSQQINSTSQNCTVVEPVYQWVWRPDRITGSYRWEIVCVNCTTSGQDDGTNNFHPPNRTIPINSYISDPVRDSRLIVRSSKPFNGETPVELLSKSYYTPNEIFYVRNNHPVPVVDVEDYHLCITGIGVTPTNLTLSQLKASFARKTITSVLQCAGSRRAEMDDLRPVAGTKWGGGAVGNAFWTGADFKSVLAYASFDLRNYPNLANIHVQFEGLDHDPVTLKRYGASIPVKYLLDGNFEPLLAYEMNGSPLPRDHGFPLRIILPGIVGVRSYAYSGGGRFIQRVEVSTDRGDTWIEAEIGPDLTKKWLKSWTWVLWHATMAFVPGWQEVWVKAVDDGNNQQPQEIKSVWNFEGYLTNTYHKIVLYGN</sequence>
<dbReference type="AlphaFoldDB" id="A0A226DLJ7"/>
<dbReference type="InterPro" id="IPR008335">
    <property type="entry name" value="Mopterin_OxRdtase_euk"/>
</dbReference>
<evidence type="ECO:0000259" key="2">
    <source>
        <dbReference type="Pfam" id="PF00174"/>
    </source>
</evidence>
<evidence type="ECO:0000256" key="1">
    <source>
        <dbReference type="SAM" id="SignalP"/>
    </source>
</evidence>
<dbReference type="GO" id="GO:0030151">
    <property type="term" value="F:molybdenum ion binding"/>
    <property type="evidence" value="ECO:0007669"/>
    <property type="project" value="InterPro"/>
</dbReference>
<dbReference type="STRING" id="158441.A0A226DLJ7"/>
<comment type="caution">
    <text evidence="3">The sequence shown here is derived from an EMBL/GenBank/DDBJ whole genome shotgun (WGS) entry which is preliminary data.</text>
</comment>
<dbReference type="PANTHER" id="PTHR19372">
    <property type="entry name" value="SULFITE REDUCTASE"/>
    <property type="match status" value="1"/>
</dbReference>